<name>A0A017HHF8_9RHOB</name>
<feature type="compositionally biased region" description="Basic residues" evidence="1">
    <location>
        <begin position="36"/>
        <end position="46"/>
    </location>
</feature>
<evidence type="ECO:0000256" key="1">
    <source>
        <dbReference type="SAM" id="MobiDB-lite"/>
    </source>
</evidence>
<feature type="region of interest" description="Disordered" evidence="1">
    <location>
        <begin position="1"/>
        <end position="46"/>
    </location>
</feature>
<dbReference type="EMBL" id="APGJ01000001">
    <property type="protein sequence ID" value="EYD73760.1"/>
    <property type="molecule type" value="Genomic_DNA"/>
</dbReference>
<dbReference type="Proteomes" id="UP000025047">
    <property type="component" value="Unassembled WGS sequence"/>
</dbReference>
<organism evidence="2 3">
    <name type="scientific">Limimaricola hongkongensis DSM 17492</name>
    <dbReference type="NCBI Taxonomy" id="1122180"/>
    <lineage>
        <taxon>Bacteria</taxon>
        <taxon>Pseudomonadati</taxon>
        <taxon>Pseudomonadota</taxon>
        <taxon>Alphaproteobacteria</taxon>
        <taxon>Rhodobacterales</taxon>
        <taxon>Paracoccaceae</taxon>
        <taxon>Limimaricola</taxon>
    </lineage>
</organism>
<evidence type="ECO:0000313" key="3">
    <source>
        <dbReference type="Proteomes" id="UP000025047"/>
    </source>
</evidence>
<dbReference type="STRING" id="1122180.Lokhon_00316"/>
<proteinExistence type="predicted"/>
<dbReference type="AlphaFoldDB" id="A0A017HHF8"/>
<reference evidence="2 3" key="1">
    <citation type="submission" date="2013-03" db="EMBL/GenBank/DDBJ databases">
        <authorList>
            <person name="Fiebig A."/>
            <person name="Goeker M."/>
            <person name="Klenk H.-P.P."/>
        </authorList>
    </citation>
    <scope>NUCLEOTIDE SEQUENCE [LARGE SCALE GENOMIC DNA]</scope>
    <source>
        <strain evidence="2 3">DSM 17492</strain>
    </source>
</reference>
<sequence>MRKRCHAPSYPAPRATKSHHARNHAPPGPVWTQGHSRARPARQKGC</sequence>
<dbReference type="HOGENOM" id="CLU_3185486_0_0_5"/>
<accession>A0A017HHF8</accession>
<protein>
    <submittedName>
        <fullName evidence="2">Uncharacterized protein</fullName>
    </submittedName>
</protein>
<keyword evidence="3" id="KW-1185">Reference proteome</keyword>
<comment type="caution">
    <text evidence="2">The sequence shown here is derived from an EMBL/GenBank/DDBJ whole genome shotgun (WGS) entry which is preliminary data.</text>
</comment>
<evidence type="ECO:0000313" key="2">
    <source>
        <dbReference type="EMBL" id="EYD73760.1"/>
    </source>
</evidence>
<gene>
    <name evidence="2" type="ORF">Lokhon_00316</name>
</gene>